<feature type="compositionally biased region" description="Basic residues" evidence="1">
    <location>
        <begin position="766"/>
        <end position="779"/>
    </location>
</feature>
<dbReference type="CDD" id="cd12264">
    <property type="entry name" value="RRM_AKAP17A"/>
    <property type="match status" value="1"/>
</dbReference>
<evidence type="ECO:0000313" key="3">
    <source>
        <dbReference type="Proteomes" id="UP000736164"/>
    </source>
</evidence>
<gene>
    <name evidence="2" type="primary">Akap17a_0</name>
    <name evidence="2" type="ORF">GTO95_0017389</name>
</gene>
<feature type="region of interest" description="Disordered" evidence="1">
    <location>
        <begin position="703"/>
        <end position="847"/>
    </location>
</feature>
<dbReference type="Pfam" id="PF25015">
    <property type="entry name" value="RBD_AKAP-17A"/>
    <property type="match status" value="1"/>
</dbReference>
<dbReference type="AlphaFoldDB" id="A0A8J7P1G1"/>
<feature type="non-terminal residue" evidence="2">
    <location>
        <position position="1"/>
    </location>
</feature>
<feature type="compositionally biased region" description="Basic and acidic residues" evidence="1">
    <location>
        <begin position="808"/>
        <end position="832"/>
    </location>
</feature>
<sequence>MATTIVHDSSEAVELCSHRGLYLKPIAKLAITVFWPDQREPIKAVSNWEVMARLKQMAHPHQFISIRVSKSTQEFVRFEAELETRALVQVLCLKLNGQTLEVQGCSRALKILAVESCPDFPTRQDWESYFQDREGRPDTVHLEGLPCKWFSSPDSHSQKPLEKIVREVFGCFGPIRNMDIPALDFYREETGGRVSTAFSFTGLQTFDAYLQFQEYEDFLRAMESFRGMKLMLKEGDGKALACTIKVTFDMTNHLSEAAVARRQHERKQLEELEEQRQREKRREREEEEADRIRKESQREKKRQEKLRRRAERQREASEKRLFATRDVVQDMEEDDDWMEEEVWEERKLVLAQRRLQSIRLLTSLLQKVQDLAKQKTEKKSLKTEKSSCDDPDSPDEITEEIVASKRVWGINSIMSKPITSLTEPVVCPPDTTIPDSFTDDLSSSHAILSHEHPSQCFNYGPLQVTICQSHSNRDLSQHSQTTSSQRTQNSSSPFGRIASSKEYFSTRHKKKEKIYESEEFMNFLLNHYSHPSYARLCQSPQSSPASSWQRVVSDNGKGYQISLRNMDGGFCTEVSISQNARKINRSDEDRYKWKITIKEREPSRRMTGIQRSPSQGYGREFEVCWNESNMHCATEDPEYVHTLEDLSQLQNFTVKDYDSVSHREFAKKRKPKSLTSFHQRTFSTDAQVQIFGESKLEVVPEKAHLEGQRKTQINVEKTDSLSKGHEEEVSKVSIPEDGEGKEKICEDEGEVCPLSKEGDASGVAKAGRKKSKKKRKKSKGCVSGSDAETSQANKKRKKKKKKNKHKNSKGEKRVEELEKRKKGKLSEWDQLHHKQKQGTSEHRYPLWDKQHMKAKTISYPKPWNGFGNRYNYGNEFGGWNYYHVKPHKRFVSSRGFPNEIDNPGAKPSSWYAGGRYADINQNLDILPKKKKKEN</sequence>
<name>A0A8J7P1G1_ATRSP</name>
<keyword evidence="3" id="KW-1185">Reference proteome</keyword>
<feature type="region of interest" description="Disordered" evidence="1">
    <location>
        <begin position="473"/>
        <end position="498"/>
    </location>
</feature>
<dbReference type="InterPro" id="IPR056852">
    <property type="entry name" value="AK17A/B"/>
</dbReference>
<comment type="caution">
    <text evidence="2">The sequence shown here is derived from an EMBL/GenBank/DDBJ whole genome shotgun (WGS) entry which is preliminary data.</text>
</comment>
<proteinExistence type="predicted"/>
<feature type="non-terminal residue" evidence="2">
    <location>
        <position position="934"/>
    </location>
</feature>
<dbReference type="EMBL" id="JAAWVO010066190">
    <property type="protein sequence ID" value="MBN3323642.1"/>
    <property type="molecule type" value="Genomic_DNA"/>
</dbReference>
<feature type="compositionally biased region" description="Basic and acidic residues" evidence="1">
    <location>
        <begin position="716"/>
        <end position="730"/>
    </location>
</feature>
<dbReference type="PANTHER" id="PTHR12484">
    <property type="entry name" value="B-LYMPHOCYTE ANTIGEN-RELATED"/>
    <property type="match status" value="1"/>
</dbReference>
<feature type="compositionally biased region" description="Basic residues" evidence="1">
    <location>
        <begin position="793"/>
        <end position="807"/>
    </location>
</feature>
<protein>
    <submittedName>
        <fullName evidence="2">AK17A protein</fullName>
    </submittedName>
</protein>
<feature type="region of interest" description="Disordered" evidence="1">
    <location>
        <begin position="259"/>
        <end position="313"/>
    </location>
</feature>
<feature type="compositionally biased region" description="Basic and acidic residues" evidence="1">
    <location>
        <begin position="266"/>
        <end position="302"/>
    </location>
</feature>
<evidence type="ECO:0000256" key="1">
    <source>
        <dbReference type="SAM" id="MobiDB-lite"/>
    </source>
</evidence>
<accession>A0A8J7P1G1</accession>
<reference evidence="2" key="1">
    <citation type="journal article" date="2021" name="Cell">
        <title>Tracing the genetic footprints of vertebrate landing in non-teleost ray-finned fishes.</title>
        <authorList>
            <person name="Bi X."/>
            <person name="Wang K."/>
            <person name="Yang L."/>
            <person name="Pan H."/>
            <person name="Jiang H."/>
            <person name="Wei Q."/>
            <person name="Fang M."/>
            <person name="Yu H."/>
            <person name="Zhu C."/>
            <person name="Cai Y."/>
            <person name="He Y."/>
            <person name="Gan X."/>
            <person name="Zeng H."/>
            <person name="Yu D."/>
            <person name="Zhu Y."/>
            <person name="Jiang H."/>
            <person name="Qiu Q."/>
            <person name="Yang H."/>
            <person name="Zhang Y.E."/>
            <person name="Wang W."/>
            <person name="Zhu M."/>
            <person name="He S."/>
            <person name="Zhang G."/>
        </authorList>
    </citation>
    <scope>NUCLEOTIDE SEQUENCE</scope>
    <source>
        <strain evidence="2">Allg_001</strain>
    </source>
</reference>
<evidence type="ECO:0000313" key="2">
    <source>
        <dbReference type="EMBL" id="MBN3323642.1"/>
    </source>
</evidence>
<dbReference type="PANTHER" id="PTHR12484:SF4">
    <property type="entry name" value="A-KINASE ANCHOR PROTEIN 17A"/>
    <property type="match status" value="1"/>
</dbReference>
<feature type="compositionally biased region" description="Low complexity" evidence="1">
    <location>
        <begin position="477"/>
        <end position="492"/>
    </location>
</feature>
<dbReference type="Proteomes" id="UP000736164">
    <property type="component" value="Unassembled WGS sequence"/>
</dbReference>
<organism evidence="2 3">
    <name type="scientific">Atractosteus spatula</name>
    <name type="common">Alligator gar</name>
    <name type="synonym">Lepisosteus spatula</name>
    <dbReference type="NCBI Taxonomy" id="7917"/>
    <lineage>
        <taxon>Eukaryota</taxon>
        <taxon>Metazoa</taxon>
        <taxon>Chordata</taxon>
        <taxon>Craniata</taxon>
        <taxon>Vertebrata</taxon>
        <taxon>Euteleostomi</taxon>
        <taxon>Actinopterygii</taxon>
        <taxon>Neopterygii</taxon>
        <taxon>Holostei</taxon>
        <taxon>Semionotiformes</taxon>
        <taxon>Lepisosteidae</taxon>
        <taxon>Atractosteus</taxon>
    </lineage>
</organism>